<dbReference type="InterPro" id="IPR003462">
    <property type="entry name" value="ODC_Mu_crystall"/>
</dbReference>
<protein>
    <submittedName>
        <fullName evidence="3">Ornithine cyclodeaminase</fullName>
    </submittedName>
</protein>
<evidence type="ECO:0000256" key="2">
    <source>
        <dbReference type="SAM" id="MobiDB-lite"/>
    </source>
</evidence>
<reference evidence="3" key="1">
    <citation type="submission" date="2023-06" db="EMBL/GenBank/DDBJ databases">
        <title>Genome-scale phylogeny and comparative genomics of the fungal order Sordariales.</title>
        <authorList>
            <consortium name="Lawrence Berkeley National Laboratory"/>
            <person name="Hensen N."/>
            <person name="Bonometti L."/>
            <person name="Westerberg I."/>
            <person name="Brannstrom I.O."/>
            <person name="Guillou S."/>
            <person name="Cros-Aarteil S."/>
            <person name="Calhoun S."/>
            <person name="Haridas S."/>
            <person name="Kuo A."/>
            <person name="Mondo S."/>
            <person name="Pangilinan J."/>
            <person name="Riley R."/>
            <person name="Labutti K."/>
            <person name="Andreopoulos B."/>
            <person name="Lipzen A."/>
            <person name="Chen C."/>
            <person name="Yanf M."/>
            <person name="Daum C."/>
            <person name="Ng V."/>
            <person name="Clum A."/>
            <person name="Steindorff A."/>
            <person name="Ohm R."/>
            <person name="Martin F."/>
            <person name="Silar P."/>
            <person name="Natvig D."/>
            <person name="Lalanne C."/>
            <person name="Gautier V."/>
            <person name="Ament-Velasquez S.L."/>
            <person name="Kruys A."/>
            <person name="Hutchinson M.I."/>
            <person name="Powell A.J."/>
            <person name="Barry K."/>
            <person name="Miller A.N."/>
            <person name="Grigoriev I.V."/>
            <person name="Debuchy R."/>
            <person name="Gladieux P."/>
            <person name="Thoren M.H."/>
            <person name="Johannesson H."/>
        </authorList>
    </citation>
    <scope>NUCLEOTIDE SEQUENCE</scope>
    <source>
        <strain evidence="3">PSN4</strain>
    </source>
</reference>
<evidence type="ECO:0000313" key="4">
    <source>
        <dbReference type="Proteomes" id="UP001239445"/>
    </source>
</evidence>
<dbReference type="Proteomes" id="UP001239445">
    <property type="component" value="Unassembled WGS sequence"/>
</dbReference>
<feature type="region of interest" description="Disordered" evidence="2">
    <location>
        <begin position="386"/>
        <end position="427"/>
    </location>
</feature>
<dbReference type="Gene3D" id="3.40.50.720">
    <property type="entry name" value="NAD(P)-binding Rossmann-like Domain"/>
    <property type="match status" value="1"/>
</dbReference>
<proteinExistence type="inferred from homology"/>
<dbReference type="FunFam" id="3.40.50.720:FF:000577">
    <property type="entry name" value="Proline utilization protein PrnX, putative"/>
    <property type="match status" value="1"/>
</dbReference>
<dbReference type="EMBL" id="MU839828">
    <property type="protein sequence ID" value="KAK1759654.1"/>
    <property type="molecule type" value="Genomic_DNA"/>
</dbReference>
<feature type="compositionally biased region" description="Low complexity" evidence="2">
    <location>
        <begin position="386"/>
        <end position="395"/>
    </location>
</feature>
<feature type="compositionally biased region" description="Basic residues" evidence="2">
    <location>
        <begin position="396"/>
        <end position="412"/>
    </location>
</feature>
<feature type="region of interest" description="Disordered" evidence="2">
    <location>
        <begin position="341"/>
        <end position="366"/>
    </location>
</feature>
<keyword evidence="4" id="KW-1185">Reference proteome</keyword>
<dbReference type="Gene3D" id="3.30.1780.10">
    <property type="entry name" value="ornithine cyclodeaminase, domain 1"/>
    <property type="match status" value="1"/>
</dbReference>
<gene>
    <name evidence="3" type="ORF">QBC47DRAFT_410399</name>
</gene>
<sequence length="475" mass="51581">MPLTVLSDAQIRALLENLKLDELLGFQRELKAALHEYSTETQSTVHQPERTSVFSSATGATTLFMPSASSVGNGVKVITLSTADRTETHERDDAPPVIHPTGAITLFSPLGELVGVLHASTLTAFRTALASLCLVGKRTTVRTLTVFGCGEQAYWHVRLALLLRGSTIRQVNFVNRRFSPSCAAILKRLYGVPAEAKTREGWSECAFGVLTPGYGEYNRLLEKQVLAADIIFCCTPATEPLFDGNWLTSHEARRKGRLVVAIGSYTPRMRELPQEIIKQAVRPHEAGHRHFHKHVIEGGVVVVDTLDGALKEAGELIDAELLPTQLVELGELVMLHNISQTETVEEETDVASETASTLTTTSGGDLSHELEKIDLSNSNKSALSSIFGSSSSRSSSPHRKSSFGLIHGRRRSSSQSSSSDQKGKKKDKEDALAKWLASGNVIYKSVGLGLMDLTVGMYLIKFAREKGVGGVVEGF</sequence>
<comment type="caution">
    <text evidence="3">The sequence shown here is derived from an EMBL/GenBank/DDBJ whole genome shotgun (WGS) entry which is preliminary data.</text>
</comment>
<accession>A0AAJ0BJY5</accession>
<evidence type="ECO:0000256" key="1">
    <source>
        <dbReference type="ARBA" id="ARBA00008903"/>
    </source>
</evidence>
<dbReference type="AlphaFoldDB" id="A0AAJ0BJY5"/>
<name>A0AAJ0BJY5_9PEZI</name>
<dbReference type="SUPFAM" id="SSF51735">
    <property type="entry name" value="NAD(P)-binding Rossmann-fold domains"/>
    <property type="match status" value="1"/>
</dbReference>
<dbReference type="PANTHER" id="PTHR13812">
    <property type="entry name" value="KETIMINE REDUCTASE MU-CRYSTALLIN"/>
    <property type="match status" value="1"/>
</dbReference>
<evidence type="ECO:0000313" key="3">
    <source>
        <dbReference type="EMBL" id="KAK1759654.1"/>
    </source>
</evidence>
<comment type="similarity">
    <text evidence="1">Belongs to the ornithine cyclodeaminase/mu-crystallin family.</text>
</comment>
<feature type="compositionally biased region" description="Low complexity" evidence="2">
    <location>
        <begin position="351"/>
        <end position="365"/>
    </location>
</feature>
<dbReference type="PANTHER" id="PTHR13812:SF19">
    <property type="entry name" value="KETIMINE REDUCTASE MU-CRYSTALLIN"/>
    <property type="match status" value="1"/>
</dbReference>
<dbReference type="GO" id="GO:0005737">
    <property type="term" value="C:cytoplasm"/>
    <property type="evidence" value="ECO:0007669"/>
    <property type="project" value="TreeGrafter"/>
</dbReference>
<dbReference type="InterPro" id="IPR023401">
    <property type="entry name" value="ODC_N"/>
</dbReference>
<dbReference type="InterPro" id="IPR036291">
    <property type="entry name" value="NAD(P)-bd_dom_sf"/>
</dbReference>
<organism evidence="3 4">
    <name type="scientific">Echria macrotheca</name>
    <dbReference type="NCBI Taxonomy" id="438768"/>
    <lineage>
        <taxon>Eukaryota</taxon>
        <taxon>Fungi</taxon>
        <taxon>Dikarya</taxon>
        <taxon>Ascomycota</taxon>
        <taxon>Pezizomycotina</taxon>
        <taxon>Sordariomycetes</taxon>
        <taxon>Sordariomycetidae</taxon>
        <taxon>Sordariales</taxon>
        <taxon>Schizotheciaceae</taxon>
        <taxon>Echria</taxon>
    </lineage>
</organism>